<dbReference type="InterPro" id="IPR014031">
    <property type="entry name" value="Ketoacyl_synth_C"/>
</dbReference>
<dbReference type="InterPro" id="IPR014030">
    <property type="entry name" value="Ketoacyl_synth_N"/>
</dbReference>
<dbReference type="PROSITE" id="PS00606">
    <property type="entry name" value="KS3_1"/>
    <property type="match status" value="1"/>
</dbReference>
<dbReference type="Proteomes" id="UP001501710">
    <property type="component" value="Unassembled WGS sequence"/>
</dbReference>
<dbReference type="Gene3D" id="3.40.366.10">
    <property type="entry name" value="Malonyl-Coenzyme A Acyl Carrier Protein, domain 2"/>
    <property type="match status" value="1"/>
</dbReference>
<evidence type="ECO:0000256" key="1">
    <source>
        <dbReference type="ARBA" id="ARBA00001957"/>
    </source>
</evidence>
<dbReference type="Pfam" id="PF02801">
    <property type="entry name" value="Ketoacyl-synt_C"/>
    <property type="match status" value="1"/>
</dbReference>
<dbReference type="InterPro" id="IPR041618">
    <property type="entry name" value="PKS_DE"/>
</dbReference>
<dbReference type="InterPro" id="IPR014043">
    <property type="entry name" value="Acyl_transferase_dom"/>
</dbReference>
<sequence length="1643" mass="173462">MAASTEEIVGALRASLKDNERLRRQNRRLVEAAREPVAIVGMGCRFSGGVWSPDDLWGLLTRGQDAMGAFPGDRGWDVEGLFDPDPDRVGTSYVREGGFLADVAGFDAGLFGVSPREALAMDPQQRLLLEVAWEALERAGLDPLGLRGSDTGVFIGASTSDYLSGLTMVPEEIEGYALTGNLPSVMSGRIAYTFGLQGPAVSLDTACSSSLVALHLACQALRQGDCSMALVGGVSVIARPGPFVEFSRQRALAPDGRVKAFAAAADGTNWGEGAGVLVLERLSDARREERRVLAVVRASAMNQDGATSALAAPNGPSQQRVIRAALAAGGLEPGDVDAVEGHGTGTRLGDPIEAQGLLATYGRDRPSERPLWLGSVKSNLGHTAAASGVAGVMKMVLALRHGELPATLHVDEPTPEVDWSSGGVELLREARDWPETEGRVRRAGVSSFGISGTNAHVILEEPPAVETPSEEPVVLSAPAKDEAGGVPIAVPLSGASEGALRGLADRMRAAVVERDLRVPGVAAALARRATLPYRAVVVAADDEELRAGLTSTADGALAENVIEGIARGDGRTVFMFPGQGPQHAGMGRGLHAAFPAFAEALDEAITELDACLDADGPALRDVMLGDRPDLLDRTLYIQPAVFAIEVALFRLAESWGLRPDYVLGHSLGELAAAHVADVFSLADAARLVVARGRLMQRQPPGGAMIAVQASESEAQASLADVRDRVSVAAVNAPGSVVLSGEVDAAVAVAEEWARRGRRTRRLDITLSSHSPLVEPIMAEFEQAAAELSPRPPRIPLVSNLTGRPATVEEITSPEYWSRQLRNPVRFMEGMRWLLDDGASIFLELAPAATLAAPAGECASDHAAGDETVVVPLLRAGTPEDRSFLTGMARAWTHGARLRWPADSRPADAQPADLPTYAFQHERYWLETPARGAAESADGAFWTAVEDQDATALAANLELDADTVSTVLPALSSWWRGRRERKAVDSLRYTVRWTPLPTPTSPALDGVWLVVAPTGALDHPWVAECRRSIAAHGGQARLVETDPAEHDRAAHAKLLRDAIEDGAPVSVVSLLGLDERPHPRHPALTAGLAGTFALAQAMQDCDLDARLWLLTCGAMATGGQDAPPRPVQAQVFGLGQSVAVEEPTRWGGAVDLPPEATGDTGAMLCAVLAGLDGEDQVAIRPEGVMARRLIRSPRPERPAGRAWRPSGTVLVTGGTGAIGAHVARWLARGGAEHLLLVSRRGDEAPEAAELTAELTGLGAAVTVAACDTADRAAVARLLADVPGDRPLTAVFHMAGVVDDAMLESLTLDQIDAVVRPKTASAQVLDELTENLDLSAFVLFSSCANLLPNFGMGNYVAANAYLDAFARTRRARGQAATSVAWGAWAGGGMAKGRLVEWLAGGGFGLLPPDTALAGLQRALDHDETFTMVADIDWERFTDAVDVGRRRPLLADLPEVRAVLDAKRAATLTTGTDDASLAGRLAGMPEDGRVATLLDIVRAEAATVLRYADASAIDPRRPFREFGFDSLAGVQLRNRLAAVTGLRLPTTLVFDHPTVRALAEHLLAELGGLDTAPSVLDRIGELERMLATPGEDEDRRLIGGRLEALWRAYRDGATEARTPATAAPDADETVTDEDLFALIDGGPGDA</sequence>
<dbReference type="SMART" id="SM01294">
    <property type="entry name" value="PKS_PP_betabranch"/>
    <property type="match status" value="1"/>
</dbReference>
<dbReference type="Pfam" id="PF00109">
    <property type="entry name" value="ketoacyl-synt"/>
    <property type="match status" value="1"/>
</dbReference>
<keyword evidence="4" id="KW-0808">Transferase</keyword>
<keyword evidence="5" id="KW-0045">Antibiotic biosynthesis</keyword>
<dbReference type="PROSITE" id="PS52004">
    <property type="entry name" value="KS3_2"/>
    <property type="match status" value="1"/>
</dbReference>
<comment type="caution">
    <text evidence="10">The sequence shown here is derived from an EMBL/GenBank/DDBJ whole genome shotgun (WGS) entry which is preliminary data.</text>
</comment>
<dbReference type="Gene3D" id="3.40.50.720">
    <property type="entry name" value="NAD(P)-binding Rossmann-like Domain"/>
    <property type="match status" value="1"/>
</dbReference>
<keyword evidence="6" id="KW-0511">Multifunctional enzyme</keyword>
<dbReference type="Pfam" id="PF08659">
    <property type="entry name" value="KR"/>
    <property type="match status" value="1"/>
</dbReference>
<keyword evidence="2" id="KW-0596">Phosphopantetheine</keyword>
<dbReference type="PROSITE" id="PS00012">
    <property type="entry name" value="PHOSPHOPANTETHEINE"/>
    <property type="match status" value="1"/>
</dbReference>
<dbReference type="Pfam" id="PF00698">
    <property type="entry name" value="Acyl_transf_1"/>
    <property type="match status" value="1"/>
</dbReference>
<dbReference type="PANTHER" id="PTHR43775">
    <property type="entry name" value="FATTY ACID SYNTHASE"/>
    <property type="match status" value="1"/>
</dbReference>
<dbReference type="SUPFAM" id="SSF52151">
    <property type="entry name" value="FabD/lysophospholipase-like"/>
    <property type="match status" value="1"/>
</dbReference>
<evidence type="ECO:0000313" key="11">
    <source>
        <dbReference type="Proteomes" id="UP001501710"/>
    </source>
</evidence>
<dbReference type="Gene3D" id="6.10.140.1830">
    <property type="match status" value="1"/>
</dbReference>
<protein>
    <submittedName>
        <fullName evidence="10">Uncharacterized protein</fullName>
    </submittedName>
</protein>
<evidence type="ECO:0000256" key="2">
    <source>
        <dbReference type="ARBA" id="ARBA00022450"/>
    </source>
</evidence>
<accession>A0ABP8C289</accession>
<proteinExistence type="predicted"/>
<dbReference type="SMART" id="SM00827">
    <property type="entry name" value="PKS_AT"/>
    <property type="match status" value="1"/>
</dbReference>
<dbReference type="SUPFAM" id="SSF51735">
    <property type="entry name" value="NAD(P)-binding Rossmann-fold domains"/>
    <property type="match status" value="2"/>
</dbReference>
<gene>
    <name evidence="10" type="ORF">GCM10022254_31930</name>
</gene>
<dbReference type="RefSeq" id="WP_344896779.1">
    <property type="nucleotide sequence ID" value="NZ_BAABAS010000006.1"/>
</dbReference>
<keyword evidence="7" id="KW-0012">Acyltransferase</keyword>
<dbReference type="CDD" id="cd00833">
    <property type="entry name" value="PKS"/>
    <property type="match status" value="1"/>
</dbReference>
<name>A0ABP8C289_9ACTN</name>
<dbReference type="InterPro" id="IPR001227">
    <property type="entry name" value="Ac_transferase_dom_sf"/>
</dbReference>
<evidence type="ECO:0000256" key="4">
    <source>
        <dbReference type="ARBA" id="ARBA00022679"/>
    </source>
</evidence>
<feature type="domain" description="Carrier" evidence="8">
    <location>
        <begin position="1488"/>
        <end position="1563"/>
    </location>
</feature>
<dbReference type="Gene3D" id="3.40.47.10">
    <property type="match status" value="1"/>
</dbReference>
<dbReference type="InterPro" id="IPR036291">
    <property type="entry name" value="NAD(P)-bd_dom_sf"/>
</dbReference>
<dbReference type="InterPro" id="IPR036736">
    <property type="entry name" value="ACP-like_sf"/>
</dbReference>
<dbReference type="SUPFAM" id="SSF53901">
    <property type="entry name" value="Thiolase-like"/>
    <property type="match status" value="1"/>
</dbReference>
<dbReference type="InterPro" id="IPR016035">
    <property type="entry name" value="Acyl_Trfase/lysoPLipase"/>
</dbReference>
<dbReference type="CDD" id="cd08952">
    <property type="entry name" value="KR_1_SDR_x"/>
    <property type="match status" value="1"/>
</dbReference>
<dbReference type="InterPro" id="IPR006162">
    <property type="entry name" value="Ppantetheine_attach_site"/>
</dbReference>
<dbReference type="InterPro" id="IPR015083">
    <property type="entry name" value="NorB/c/GfsB-D-like_docking"/>
</dbReference>
<evidence type="ECO:0000256" key="3">
    <source>
        <dbReference type="ARBA" id="ARBA00022553"/>
    </source>
</evidence>
<keyword evidence="3" id="KW-0597">Phosphoprotein</keyword>
<dbReference type="InterPro" id="IPR020806">
    <property type="entry name" value="PKS_PP-bd"/>
</dbReference>
<dbReference type="Pfam" id="PF16197">
    <property type="entry name" value="KAsynt_C_assoc"/>
    <property type="match status" value="1"/>
</dbReference>
<dbReference type="SMART" id="SM00825">
    <property type="entry name" value="PKS_KS"/>
    <property type="match status" value="1"/>
</dbReference>
<reference evidence="11" key="1">
    <citation type="journal article" date="2019" name="Int. J. Syst. Evol. Microbiol.">
        <title>The Global Catalogue of Microorganisms (GCM) 10K type strain sequencing project: providing services to taxonomists for standard genome sequencing and annotation.</title>
        <authorList>
            <consortium name="The Broad Institute Genomics Platform"/>
            <consortium name="The Broad Institute Genome Sequencing Center for Infectious Disease"/>
            <person name="Wu L."/>
            <person name="Ma J."/>
        </authorList>
    </citation>
    <scope>NUCLEOTIDE SEQUENCE [LARGE SCALE GENOMIC DNA]</scope>
    <source>
        <strain evidence="11">JCM 17440</strain>
    </source>
</reference>
<dbReference type="EMBL" id="BAABAS010000006">
    <property type="protein sequence ID" value="GAA4232339.1"/>
    <property type="molecule type" value="Genomic_DNA"/>
</dbReference>
<dbReference type="InterPro" id="IPR016036">
    <property type="entry name" value="Malonyl_transacylase_ACP-bd"/>
</dbReference>
<dbReference type="PROSITE" id="PS50075">
    <property type="entry name" value="CARRIER"/>
    <property type="match status" value="1"/>
</dbReference>
<dbReference type="InterPro" id="IPR032821">
    <property type="entry name" value="PKS_assoc"/>
</dbReference>
<dbReference type="InterPro" id="IPR057326">
    <property type="entry name" value="KR_dom"/>
</dbReference>
<dbReference type="InterPro" id="IPR013968">
    <property type="entry name" value="PKS_KR"/>
</dbReference>
<dbReference type="SUPFAM" id="SSF55048">
    <property type="entry name" value="Probable ACP-binding domain of malonyl-CoA ACP transacylase"/>
    <property type="match status" value="1"/>
</dbReference>
<evidence type="ECO:0000256" key="5">
    <source>
        <dbReference type="ARBA" id="ARBA00023194"/>
    </source>
</evidence>
<dbReference type="SMART" id="SM00823">
    <property type="entry name" value="PKS_PP"/>
    <property type="match status" value="1"/>
</dbReference>
<dbReference type="NCBIfam" id="NF045894">
    <property type="entry name" value="PKS_plus_SDR"/>
    <property type="match status" value="1"/>
</dbReference>
<dbReference type="Gene3D" id="3.30.70.3290">
    <property type="match status" value="1"/>
</dbReference>
<dbReference type="Pfam" id="PF08990">
    <property type="entry name" value="Docking"/>
    <property type="match status" value="1"/>
</dbReference>
<keyword evidence="11" id="KW-1185">Reference proteome</keyword>
<dbReference type="SUPFAM" id="SSF47336">
    <property type="entry name" value="ACP-like"/>
    <property type="match status" value="1"/>
</dbReference>
<feature type="domain" description="Ketosynthase family 3 (KS3)" evidence="9">
    <location>
        <begin position="34"/>
        <end position="461"/>
    </location>
</feature>
<dbReference type="Pfam" id="PF18369">
    <property type="entry name" value="PKS_DE"/>
    <property type="match status" value="1"/>
</dbReference>
<dbReference type="InterPro" id="IPR020841">
    <property type="entry name" value="PKS_Beta-ketoAc_synthase_dom"/>
</dbReference>
<dbReference type="InterPro" id="IPR016039">
    <property type="entry name" value="Thiolase-like"/>
</dbReference>
<evidence type="ECO:0000313" key="10">
    <source>
        <dbReference type="EMBL" id="GAA4232339.1"/>
    </source>
</evidence>
<evidence type="ECO:0000259" key="9">
    <source>
        <dbReference type="PROSITE" id="PS52004"/>
    </source>
</evidence>
<dbReference type="InterPro" id="IPR050091">
    <property type="entry name" value="PKS_NRPS_Biosynth_Enz"/>
</dbReference>
<dbReference type="SMART" id="SM00822">
    <property type="entry name" value="PKS_KR"/>
    <property type="match status" value="1"/>
</dbReference>
<dbReference type="Gene3D" id="1.10.1200.10">
    <property type="entry name" value="ACP-like"/>
    <property type="match status" value="1"/>
</dbReference>
<dbReference type="InterPro" id="IPR009081">
    <property type="entry name" value="PP-bd_ACP"/>
</dbReference>
<dbReference type="PANTHER" id="PTHR43775:SF51">
    <property type="entry name" value="INACTIVE PHENOLPHTHIOCEROL SYNTHESIS POLYKETIDE SYNTHASE TYPE I PKS1-RELATED"/>
    <property type="match status" value="1"/>
</dbReference>
<evidence type="ECO:0000256" key="7">
    <source>
        <dbReference type="ARBA" id="ARBA00023315"/>
    </source>
</evidence>
<comment type="cofactor">
    <cofactor evidence="1">
        <name>pantetheine 4'-phosphate</name>
        <dbReference type="ChEBI" id="CHEBI:47942"/>
    </cofactor>
</comment>
<evidence type="ECO:0000256" key="6">
    <source>
        <dbReference type="ARBA" id="ARBA00023268"/>
    </source>
</evidence>
<dbReference type="InterPro" id="IPR018201">
    <property type="entry name" value="Ketoacyl_synth_AS"/>
</dbReference>
<dbReference type="Pfam" id="PF00550">
    <property type="entry name" value="PP-binding"/>
    <property type="match status" value="1"/>
</dbReference>
<organism evidence="10 11">
    <name type="scientific">Actinomadura meridiana</name>
    <dbReference type="NCBI Taxonomy" id="559626"/>
    <lineage>
        <taxon>Bacteria</taxon>
        <taxon>Bacillati</taxon>
        <taxon>Actinomycetota</taxon>
        <taxon>Actinomycetes</taxon>
        <taxon>Streptosporangiales</taxon>
        <taxon>Thermomonosporaceae</taxon>
        <taxon>Actinomadura</taxon>
    </lineage>
</organism>
<evidence type="ECO:0000259" key="8">
    <source>
        <dbReference type="PROSITE" id="PS50075"/>
    </source>
</evidence>